<gene>
    <name evidence="1" type="ORF">PL9631_770068</name>
</gene>
<keyword evidence="2" id="KW-1185">Reference proteome</keyword>
<evidence type="ECO:0000313" key="2">
    <source>
        <dbReference type="Proteomes" id="UP000182190"/>
    </source>
</evidence>
<sequence>MPCGLATGRQNHDPRSRQVQRILCGGLRLGFRQDLGTRLYNFVRAGFVYSVRLFYTKMNTNHKLLC</sequence>
<dbReference type="EMBL" id="CZCS02000220">
    <property type="protein sequence ID" value="VXD23912.1"/>
    <property type="molecule type" value="Genomic_DNA"/>
</dbReference>
<name>A0A7Z9E444_9CYAN</name>
<comment type="caution">
    <text evidence="1">The sequence shown here is derived from an EMBL/GenBank/DDBJ whole genome shotgun (WGS) entry which is preliminary data.</text>
</comment>
<proteinExistence type="predicted"/>
<reference evidence="1" key="1">
    <citation type="submission" date="2019-10" db="EMBL/GenBank/DDBJ databases">
        <authorList>
            <consortium name="Genoscope - CEA"/>
            <person name="William W."/>
        </authorList>
    </citation>
    <scope>NUCLEOTIDE SEQUENCE [LARGE SCALE GENOMIC DNA]</scope>
    <source>
        <strain evidence="1">BBR_PRJEB10994</strain>
    </source>
</reference>
<dbReference type="AlphaFoldDB" id="A0A7Z9E444"/>
<evidence type="ECO:0000313" key="1">
    <source>
        <dbReference type="EMBL" id="VXD23912.1"/>
    </source>
</evidence>
<dbReference type="Proteomes" id="UP000182190">
    <property type="component" value="Unassembled WGS sequence"/>
</dbReference>
<protein>
    <submittedName>
        <fullName evidence="1">Uncharacterized protein</fullName>
    </submittedName>
</protein>
<organism evidence="1 2">
    <name type="scientific">Planktothrix paucivesiculata PCC 9631</name>
    <dbReference type="NCBI Taxonomy" id="671071"/>
    <lineage>
        <taxon>Bacteria</taxon>
        <taxon>Bacillati</taxon>
        <taxon>Cyanobacteriota</taxon>
        <taxon>Cyanophyceae</taxon>
        <taxon>Oscillatoriophycideae</taxon>
        <taxon>Oscillatoriales</taxon>
        <taxon>Microcoleaceae</taxon>
        <taxon>Planktothrix</taxon>
    </lineage>
</organism>
<accession>A0A7Z9E444</accession>